<protein>
    <recommendedName>
        <fullName evidence="4">NACHT domain-containing protein</fullName>
    </recommendedName>
</protein>
<evidence type="ECO:0000313" key="2">
    <source>
        <dbReference type="EMBL" id="MDC0666463.1"/>
    </source>
</evidence>
<name>A0ABT5AX92_9BACT</name>
<dbReference type="Proteomes" id="UP001217838">
    <property type="component" value="Unassembled WGS sequence"/>
</dbReference>
<evidence type="ECO:0000313" key="3">
    <source>
        <dbReference type="Proteomes" id="UP001217838"/>
    </source>
</evidence>
<dbReference type="SUPFAM" id="SSF52540">
    <property type="entry name" value="P-loop containing nucleoside triphosphate hydrolases"/>
    <property type="match status" value="1"/>
</dbReference>
<organism evidence="2 3">
    <name type="scientific">Nannocystis radixulma</name>
    <dbReference type="NCBI Taxonomy" id="2995305"/>
    <lineage>
        <taxon>Bacteria</taxon>
        <taxon>Pseudomonadati</taxon>
        <taxon>Myxococcota</taxon>
        <taxon>Polyangia</taxon>
        <taxon>Nannocystales</taxon>
        <taxon>Nannocystaceae</taxon>
        <taxon>Nannocystis</taxon>
    </lineage>
</organism>
<dbReference type="InterPro" id="IPR027417">
    <property type="entry name" value="P-loop_NTPase"/>
</dbReference>
<dbReference type="EMBL" id="JAQNDN010000001">
    <property type="protein sequence ID" value="MDC0666463.1"/>
    <property type="molecule type" value="Genomic_DNA"/>
</dbReference>
<evidence type="ECO:0008006" key="4">
    <source>
        <dbReference type="Google" id="ProtNLM"/>
    </source>
</evidence>
<accession>A0ABT5AX92</accession>
<keyword evidence="3" id="KW-1185">Reference proteome</keyword>
<comment type="caution">
    <text evidence="2">The sequence shown here is derived from an EMBL/GenBank/DDBJ whole genome shotgun (WGS) entry which is preliminary data.</text>
</comment>
<proteinExistence type="predicted"/>
<evidence type="ECO:0000256" key="1">
    <source>
        <dbReference type="SAM" id="MobiDB-lite"/>
    </source>
</evidence>
<reference evidence="2 3" key="1">
    <citation type="submission" date="2022-11" db="EMBL/GenBank/DDBJ databases">
        <title>Minimal conservation of predation-associated metabolite biosynthetic gene clusters underscores biosynthetic potential of Myxococcota including descriptions for ten novel species: Archangium lansinium sp. nov., Myxococcus landrumus sp. nov., Nannocystis bai.</title>
        <authorList>
            <person name="Ahearne A."/>
            <person name="Stevens C."/>
            <person name="Dowd S."/>
        </authorList>
    </citation>
    <scope>NUCLEOTIDE SEQUENCE [LARGE SCALE GENOMIC DNA]</scope>
    <source>
        <strain evidence="2 3">NCELM</strain>
    </source>
</reference>
<dbReference type="RefSeq" id="WP_271994023.1">
    <property type="nucleotide sequence ID" value="NZ_JAQNDN010000001.1"/>
</dbReference>
<gene>
    <name evidence="2" type="ORF">POL58_01880</name>
</gene>
<dbReference type="Gene3D" id="3.40.50.300">
    <property type="entry name" value="P-loop containing nucleotide triphosphate hydrolases"/>
    <property type="match status" value="1"/>
</dbReference>
<dbReference type="PANTHER" id="PTHR47691">
    <property type="entry name" value="REGULATOR-RELATED"/>
    <property type="match status" value="1"/>
</dbReference>
<sequence>MSSRTDAPEDALVVRVGDDPGPADLRLPDGPLADLGPIAYAELRLLALPPEATFDNADAGDKPVREPISYEHPYTTPVPPAPHLVHPYFKPNSFTGRAADLAELDAWLAHGQPARVIVAPGGVGKSALTWAWVERRLADAPPWAGCIWFSFYARGANFEGLIRTLAAYTAGVSPSDAFHRHREKLERKVLKAVRARPFLLVVDGLERALVAHHRLDATRLADEIAAGAVDPHSFNDPRDGEFLRALAQSGQSRLLATSRIFPTDLRDGEGLAPGFELRQLDGLDPAELPALLRALDLDPDAAWVAPATRAMATLDHHALLWRLLAGVMKDDPGLLTDILGDDAKPDELRRNILETAFDVLALRPENLLWRLARLYFAAEHDDVLGLVKPPLGLRRPSPPPRARLREVEDKLAGEAEFDARRQLRDRRDNLRARCEAWDIYRALADSYERLPGVRAHYAAIHADLCELETRGFLAWDRSSNRYDLHPIVRAHAFERLDGHSESNPVFAAVCRHFGPGPREGDGVTCIADLRRSLELHRAHIGLGELDEASDVYEERLDSWLKERLSAYPVVIELLTPLFPNGLREPPDLYHPTDQNRRISDLSYALAQVGREPEAAALREVAVRLDLERRCPVSLTISLGGRMQSLAAANHTHAAMHTCALAHRLMLAHGEEPIGLLKRRADLATDLGRWDEAEADMATLGKEHDTIILDLCRAAIAFGRGQDPVPFLKEASVYLTLGWHAYVAARWNLLSGRIKAESGAFAEALSYLTVAVQLARRMGSDGSRAHAWRAVCLARLDHHAEAREALALAHVAAKRHDNRRVAGILAAAHLALGERDLATPLALAGYREAWADGPQFSWVDDLRVCTGVLAELGLPPPELPTFDPASAPRLPLEDEIEAFIAELAAQRPPHGTPLLQLDPMLCEPPAKPGQGPPPEPGPPAFAVHGRVKIVTDAPWQEDVNELEGVVFWREPMQDHVAAAETQRWKYIVYFPTKNSYRTVIERHLAALEGSAEPSYFFAERAEISYDVVVDDDSQIVEGCVRLPGETWRTFHASKEDNLAEPRFWTFDWENGIRGMALEMPASTTMNKAALQQAFASFLGVEQIVEAPGPDSMMMRP</sequence>
<feature type="region of interest" description="Disordered" evidence="1">
    <location>
        <begin position="1"/>
        <end position="23"/>
    </location>
</feature>
<dbReference type="PANTHER" id="PTHR47691:SF3">
    <property type="entry name" value="HTH-TYPE TRANSCRIPTIONAL REGULATOR RV0890C-RELATED"/>
    <property type="match status" value="1"/>
</dbReference>